<dbReference type="Pfam" id="PF05962">
    <property type="entry name" value="HutD"/>
    <property type="match status" value="1"/>
</dbReference>
<evidence type="ECO:0000313" key="2">
    <source>
        <dbReference type="Proteomes" id="UP000252706"/>
    </source>
</evidence>
<dbReference type="InterPro" id="IPR011051">
    <property type="entry name" value="RmlC_Cupin_sf"/>
</dbReference>
<dbReference type="InterPro" id="IPR010282">
    <property type="entry name" value="Uncharacterised_HutD/Ves"/>
</dbReference>
<reference evidence="1 2" key="1">
    <citation type="submission" date="2018-07" db="EMBL/GenBank/DDBJ databases">
        <title>Modular assembly of carbohydrate-degrading microbial communities in the ocean.</title>
        <authorList>
            <person name="Enke T.N."/>
            <person name="Datta M.S."/>
            <person name="Schwartzman J.A."/>
            <person name="Cermak N."/>
            <person name="Schmitz D.A."/>
            <person name="Barrere J."/>
            <person name="Cordero O.X."/>
        </authorList>
    </citation>
    <scope>NUCLEOTIDE SEQUENCE [LARGE SCALE GENOMIC DNA]</scope>
    <source>
        <strain evidence="1 2">C3M10</strain>
    </source>
</reference>
<dbReference type="CDD" id="cd20293">
    <property type="entry name" value="cupin_HutD_N"/>
    <property type="match status" value="1"/>
</dbReference>
<evidence type="ECO:0000313" key="1">
    <source>
        <dbReference type="EMBL" id="RBW60673.1"/>
    </source>
</evidence>
<protein>
    <recommendedName>
        <fullName evidence="3">HutD family protein</fullName>
    </recommendedName>
</protein>
<proteinExistence type="predicted"/>
<dbReference type="Gene3D" id="2.60.120.10">
    <property type="entry name" value="Jelly Rolls"/>
    <property type="match status" value="1"/>
</dbReference>
<dbReference type="AlphaFoldDB" id="A0A366X6D1"/>
<dbReference type="InterPro" id="IPR014710">
    <property type="entry name" value="RmlC-like_jellyroll"/>
</dbReference>
<dbReference type="RefSeq" id="WP_113822224.1">
    <property type="nucleotide sequence ID" value="NZ_QOCE01000011.1"/>
</dbReference>
<accession>A0A366X6D1</accession>
<organism evidence="1 2">
    <name type="scientific">Phaeobacter gallaeciensis</name>
    <dbReference type="NCBI Taxonomy" id="60890"/>
    <lineage>
        <taxon>Bacteria</taxon>
        <taxon>Pseudomonadati</taxon>
        <taxon>Pseudomonadota</taxon>
        <taxon>Alphaproteobacteria</taxon>
        <taxon>Rhodobacterales</taxon>
        <taxon>Roseobacteraceae</taxon>
        <taxon>Phaeobacter</taxon>
    </lineage>
</organism>
<gene>
    <name evidence="1" type="ORF">DS909_04445</name>
</gene>
<dbReference type="SUPFAM" id="SSF51182">
    <property type="entry name" value="RmlC-like cupins"/>
    <property type="match status" value="1"/>
</dbReference>
<sequence length="178" mass="19050">MRFDAATCEPRPWKNQGGVTRELASCLEAGETLWRLSLADIDRDGAFSAFPGFERIHTIILGQGLTLTDDDTTLQARPCEPLVFSGDLAVSATLTDGPCRAFNVIFDPLKIQAEATIVETGEVRHGSDQAVLFMIKGRAALEGGGMLEAGQGILWDAPASANLESGAMALCVRLKQLD</sequence>
<dbReference type="OrthoDB" id="9800082at2"/>
<dbReference type="EMBL" id="QOCE01000011">
    <property type="protein sequence ID" value="RBW60673.1"/>
    <property type="molecule type" value="Genomic_DNA"/>
</dbReference>
<dbReference type="Proteomes" id="UP000252706">
    <property type="component" value="Unassembled WGS sequence"/>
</dbReference>
<evidence type="ECO:0008006" key="3">
    <source>
        <dbReference type="Google" id="ProtNLM"/>
    </source>
</evidence>
<dbReference type="PANTHER" id="PTHR37943:SF1">
    <property type="entry name" value="PROTEIN VES"/>
    <property type="match status" value="1"/>
</dbReference>
<comment type="caution">
    <text evidence="1">The sequence shown here is derived from an EMBL/GenBank/DDBJ whole genome shotgun (WGS) entry which is preliminary data.</text>
</comment>
<name>A0A366X6D1_9RHOB</name>
<dbReference type="PANTHER" id="PTHR37943">
    <property type="entry name" value="PROTEIN VES"/>
    <property type="match status" value="1"/>
</dbReference>